<accession>A0A3M8DLD8</accession>
<keyword evidence="2" id="KW-1185">Reference proteome</keyword>
<comment type="caution">
    <text evidence="1">The sequence shown here is derived from an EMBL/GenBank/DDBJ whole genome shotgun (WGS) entry which is preliminary data.</text>
</comment>
<evidence type="ECO:0000313" key="1">
    <source>
        <dbReference type="EMBL" id="RNB88439.1"/>
    </source>
</evidence>
<organism evidence="1 2">
    <name type="scientific">Brevibacillus nitrificans</name>
    <dbReference type="NCBI Taxonomy" id="651560"/>
    <lineage>
        <taxon>Bacteria</taxon>
        <taxon>Bacillati</taxon>
        <taxon>Bacillota</taxon>
        <taxon>Bacilli</taxon>
        <taxon>Bacillales</taxon>
        <taxon>Paenibacillaceae</taxon>
        <taxon>Brevibacillus</taxon>
    </lineage>
</organism>
<reference evidence="1 2" key="1">
    <citation type="submission" date="2018-10" db="EMBL/GenBank/DDBJ databases">
        <title>Phylogenomics of Brevibacillus.</title>
        <authorList>
            <person name="Dunlap C."/>
        </authorList>
    </citation>
    <scope>NUCLEOTIDE SEQUENCE [LARGE SCALE GENOMIC DNA]</scope>
    <source>
        <strain evidence="1 2">JCM 15774</strain>
    </source>
</reference>
<dbReference type="PANTHER" id="PTHR38433">
    <property type="match status" value="1"/>
</dbReference>
<dbReference type="EMBL" id="RHHU01000003">
    <property type="protein sequence ID" value="RNB88439.1"/>
    <property type="molecule type" value="Genomic_DNA"/>
</dbReference>
<dbReference type="RefSeq" id="WP_122922544.1">
    <property type="nucleotide sequence ID" value="NZ_RHHU01000003.1"/>
</dbReference>
<dbReference type="AlphaFoldDB" id="A0A3M8DLD8"/>
<name>A0A3M8DLD8_9BACL</name>
<proteinExistence type="predicted"/>
<protein>
    <submittedName>
        <fullName evidence="1">DUF1641 domain-containing protein</fullName>
    </submittedName>
</protein>
<dbReference type="InterPro" id="IPR012440">
    <property type="entry name" value="DUF1641"/>
</dbReference>
<sequence>MAKAISNIERHIPSPEEVRDQAISQVLDAVSENHQALLTLLDIVKELQEIGVLDIVQGALKNRRDIGVIAVTQLNKPGMHHIMKNGMTAMQFLAKLQPEKIAGLLDAVDHGLERLTDTQNNKPIGLFGMGKAMMEPDVTLALGSMINFLRGMGEGMKNADKPVH</sequence>
<dbReference type="Proteomes" id="UP000269573">
    <property type="component" value="Unassembled WGS sequence"/>
</dbReference>
<gene>
    <name evidence="1" type="ORF">EDM59_04785</name>
</gene>
<dbReference type="Pfam" id="PF07849">
    <property type="entry name" value="DUF1641"/>
    <property type="match status" value="1"/>
</dbReference>
<evidence type="ECO:0000313" key="2">
    <source>
        <dbReference type="Proteomes" id="UP000269573"/>
    </source>
</evidence>
<dbReference type="PANTHER" id="PTHR38433:SF1">
    <property type="entry name" value="DUF1641 DOMAIN-CONTAINING PROTEIN"/>
    <property type="match status" value="1"/>
</dbReference>